<name>A0A1V9ZMV0_ACHHY</name>
<comment type="caution">
    <text evidence="1">The sequence shown here is derived from an EMBL/GenBank/DDBJ whole genome shotgun (WGS) entry which is preliminary data.</text>
</comment>
<sequence>MEALLQTKVFHLHAPRPLVNFNNVFNYDMDDATALHRFRFTLSQLKLFCLRLSPKIEKNGTTTSTALKPWRCFVAALPSPLSYSLSPTSSVDP</sequence>
<dbReference type="Proteomes" id="UP000243579">
    <property type="component" value="Unassembled WGS sequence"/>
</dbReference>
<protein>
    <submittedName>
        <fullName evidence="1">Uncharacterized protein</fullName>
    </submittedName>
</protein>
<dbReference type="AlphaFoldDB" id="A0A1V9ZMV0"/>
<evidence type="ECO:0000313" key="2">
    <source>
        <dbReference type="Proteomes" id="UP000243579"/>
    </source>
</evidence>
<keyword evidence="2" id="KW-1185">Reference proteome</keyword>
<dbReference type="EMBL" id="JNBR01000071">
    <property type="protein sequence ID" value="OQR99313.1"/>
    <property type="molecule type" value="Genomic_DNA"/>
</dbReference>
<gene>
    <name evidence="1" type="ORF">ACHHYP_07072</name>
</gene>
<reference evidence="1 2" key="1">
    <citation type="journal article" date="2014" name="Genome Biol. Evol.">
        <title>The secreted proteins of Achlya hypogyna and Thraustotheca clavata identify the ancestral oomycete secretome and reveal gene acquisitions by horizontal gene transfer.</title>
        <authorList>
            <person name="Misner I."/>
            <person name="Blouin N."/>
            <person name="Leonard G."/>
            <person name="Richards T.A."/>
            <person name="Lane C.E."/>
        </authorList>
    </citation>
    <scope>NUCLEOTIDE SEQUENCE [LARGE SCALE GENOMIC DNA]</scope>
    <source>
        <strain evidence="1 2">ATCC 48635</strain>
    </source>
</reference>
<evidence type="ECO:0000313" key="1">
    <source>
        <dbReference type="EMBL" id="OQR99313.1"/>
    </source>
</evidence>
<accession>A0A1V9ZMV0</accession>
<proteinExistence type="predicted"/>
<organism evidence="1 2">
    <name type="scientific">Achlya hypogyna</name>
    <name type="common">Oomycete</name>
    <name type="synonym">Protoachlya hypogyna</name>
    <dbReference type="NCBI Taxonomy" id="1202772"/>
    <lineage>
        <taxon>Eukaryota</taxon>
        <taxon>Sar</taxon>
        <taxon>Stramenopiles</taxon>
        <taxon>Oomycota</taxon>
        <taxon>Saprolegniomycetes</taxon>
        <taxon>Saprolegniales</taxon>
        <taxon>Achlyaceae</taxon>
        <taxon>Achlya</taxon>
    </lineage>
</organism>